<dbReference type="AlphaFoldDB" id="A0AAE3MF45"/>
<evidence type="ECO:0000313" key="2">
    <source>
        <dbReference type="Proteomes" id="UP001207408"/>
    </source>
</evidence>
<proteinExistence type="predicted"/>
<protein>
    <recommendedName>
        <fullName evidence="3">J domain-containing protein</fullName>
    </recommendedName>
</protein>
<name>A0AAE3MF45_9BACT</name>
<dbReference type="Proteomes" id="UP001207408">
    <property type="component" value="Unassembled WGS sequence"/>
</dbReference>
<keyword evidence="2" id="KW-1185">Reference proteome</keyword>
<evidence type="ECO:0000313" key="1">
    <source>
        <dbReference type="EMBL" id="MCW3806683.1"/>
    </source>
</evidence>
<accession>A0AAE3MF45</accession>
<sequence length="125" mass="14501">MKYFQGITNVEQAKLLYRHLAKQLHSDAGGTVLEFQKMQDEYRITLSRLQECHNPVSSHFSKATLNDFFQSESPEKELLINLGKLAKVLIKKQVPQNYLRRKITTTNSLIKKDVLNEILDILNEL</sequence>
<evidence type="ECO:0008006" key="3">
    <source>
        <dbReference type="Google" id="ProtNLM"/>
    </source>
</evidence>
<dbReference type="EMBL" id="JAPDPI010000028">
    <property type="protein sequence ID" value="MCW3806683.1"/>
    <property type="molecule type" value="Genomic_DNA"/>
</dbReference>
<organism evidence="1 2">
    <name type="scientific">Plebeiibacterium marinum</name>
    <dbReference type="NCBI Taxonomy" id="2992111"/>
    <lineage>
        <taxon>Bacteria</taxon>
        <taxon>Pseudomonadati</taxon>
        <taxon>Bacteroidota</taxon>
        <taxon>Bacteroidia</taxon>
        <taxon>Marinilabiliales</taxon>
        <taxon>Marinilabiliaceae</taxon>
        <taxon>Plebeiibacterium</taxon>
    </lineage>
</organism>
<gene>
    <name evidence="1" type="ORF">OM074_13690</name>
</gene>
<dbReference type="RefSeq" id="WP_301200342.1">
    <property type="nucleotide sequence ID" value="NZ_JAPDPI010000028.1"/>
</dbReference>
<comment type="caution">
    <text evidence="1">The sequence shown here is derived from an EMBL/GenBank/DDBJ whole genome shotgun (WGS) entry which is preliminary data.</text>
</comment>
<reference evidence="1" key="1">
    <citation type="submission" date="2022-10" db="EMBL/GenBank/DDBJ databases">
        <authorList>
            <person name="Yu W.X."/>
        </authorList>
    </citation>
    <scope>NUCLEOTIDE SEQUENCE</scope>
    <source>
        <strain evidence="1">D04</strain>
    </source>
</reference>